<accession>A0A1I9G8U1</accession>
<reference evidence="1" key="2">
    <citation type="submission" date="2012-12" db="EMBL/GenBank/DDBJ databases">
        <authorList>
            <consortium name="WormBase Consortium"/>
            <person name="Ghedin E."/>
            <person name="Paulini M."/>
        </authorList>
    </citation>
    <scope>NUCLEOTIDE SEQUENCE</scope>
    <source>
        <strain evidence="1">FR3</strain>
    </source>
</reference>
<dbReference type="AlphaFoldDB" id="A0A1I9G8U1"/>
<dbReference type="EMBL" id="LN856350">
    <property type="protein sequence ID" value="CDQ06727.1"/>
    <property type="molecule type" value="Genomic_DNA"/>
</dbReference>
<reference evidence="1" key="1">
    <citation type="journal article" date="2007" name="Science">
        <title>Draft genome of the filarial nematode parasite Brugia malayi.</title>
        <authorList>
            <person name="Ghedin E."/>
            <person name="Wang S."/>
            <person name="Spiro D."/>
            <person name="Caler E."/>
            <person name="Zhao Q."/>
            <person name="Crabtree J."/>
            <person name="Allen J.E."/>
            <person name="Delcher A.L."/>
            <person name="Guiliano D.B."/>
            <person name="Miranda-Saavedra D."/>
            <person name="Angiuoli S.V."/>
            <person name="Creasy T."/>
            <person name="Amedeo P."/>
            <person name="Haas B."/>
            <person name="El-Sayed N.M."/>
            <person name="Wortman J.R."/>
            <person name="Feldblyum T."/>
            <person name="Tallon L."/>
            <person name="Schatz M."/>
            <person name="Shumway M."/>
            <person name="Koo H."/>
            <person name="Salzberg S.L."/>
            <person name="Schobel S."/>
            <person name="Pertea M."/>
            <person name="Pop M."/>
            <person name="White O."/>
            <person name="Barton G.J."/>
            <person name="Carlow C.K."/>
            <person name="Crawford M.J."/>
            <person name="Daub J."/>
            <person name="Dimmic M.W."/>
            <person name="Estes C.F."/>
            <person name="Foster J.M."/>
            <person name="Ganatra M."/>
            <person name="Gregory W.F."/>
            <person name="Johnson N.M."/>
            <person name="Jin J."/>
            <person name="Komuniecki R."/>
            <person name="Korf I."/>
            <person name="Kumar S."/>
            <person name="Laney S."/>
            <person name="Li B.W."/>
            <person name="Li W."/>
            <person name="Lindblom T.H."/>
            <person name="Lustigman S."/>
            <person name="Ma D."/>
            <person name="Maina C.V."/>
            <person name="Martin D.M."/>
            <person name="McCarter J.P."/>
            <person name="McReynolds L."/>
            <person name="Mitreva M."/>
            <person name="Nutman T.B."/>
            <person name="Parkinson J."/>
            <person name="Peregrin-Alvarez J.M."/>
            <person name="Poole C."/>
            <person name="Ren Q."/>
            <person name="Saunders L."/>
            <person name="Sluder A.E."/>
            <person name="Smith K."/>
            <person name="Stanke M."/>
            <person name="Unnasch T.R."/>
            <person name="Ware J."/>
            <person name="Wei A.D."/>
            <person name="Weil G."/>
            <person name="Williams D.J."/>
            <person name="Zhang Y."/>
            <person name="Williams S.A."/>
            <person name="Fraser-Liggett C."/>
            <person name="Slatko B."/>
            <person name="Blaxter M.L."/>
            <person name="Scott A.L."/>
        </authorList>
    </citation>
    <scope>NUCLEOTIDE SEQUENCE</scope>
    <source>
        <strain evidence="1">FR3</strain>
    </source>
</reference>
<organism evidence="1">
    <name type="scientific">Brugia malayi</name>
    <name type="common">Filarial nematode worm</name>
    <dbReference type="NCBI Taxonomy" id="6279"/>
    <lineage>
        <taxon>Eukaryota</taxon>
        <taxon>Metazoa</taxon>
        <taxon>Ecdysozoa</taxon>
        <taxon>Nematoda</taxon>
        <taxon>Chromadorea</taxon>
        <taxon>Rhabditida</taxon>
        <taxon>Spirurina</taxon>
        <taxon>Spiruromorpha</taxon>
        <taxon>Filarioidea</taxon>
        <taxon>Onchocercidae</taxon>
        <taxon>Brugia</taxon>
    </lineage>
</organism>
<name>A0A1I9G8U1_BRUMA</name>
<protein>
    <submittedName>
        <fullName evidence="1">Bm8484</fullName>
    </submittedName>
</protein>
<gene>
    <name evidence="1" type="primary">Bm8484</name>
    <name evidence="1" type="ORF">BM_Bm8484</name>
</gene>
<evidence type="ECO:0000313" key="1">
    <source>
        <dbReference type="EMBL" id="CDQ06727.1"/>
    </source>
</evidence>
<sequence length="55" mass="6115">MQQDGVRFGENATGWYKIRLGEKGARSGENATKRCQIRCECNKTGSDPVPELNIT</sequence>
<proteinExistence type="predicted"/>